<evidence type="ECO:0000313" key="7">
    <source>
        <dbReference type="EMBL" id="KAF7848477.1"/>
    </source>
</evidence>
<dbReference type="Gene3D" id="2.170.150.80">
    <property type="entry name" value="NAC domain"/>
    <property type="match status" value="1"/>
</dbReference>
<dbReference type="InterPro" id="IPR036093">
    <property type="entry name" value="NAC_dom_sf"/>
</dbReference>
<keyword evidence="8" id="KW-1185">Reference proteome</keyword>
<evidence type="ECO:0000256" key="2">
    <source>
        <dbReference type="ARBA" id="ARBA00023125"/>
    </source>
</evidence>
<evidence type="ECO:0000259" key="6">
    <source>
        <dbReference type="PROSITE" id="PS51005"/>
    </source>
</evidence>
<sequence>MENTILEITSSLPPGFRFHPTAEELMLHYLKPKILGRQTDRCYYDMLPEINVLQFEPWQLPSWFGHMFSGKELFFFCHVKRKYLKSNRSDRTTKAGYWKLTGKVRAIMDEDTDVQIGIKRTLVFHEGRMPNGKRTNWVMHEYYLKPKCLGNNQDESEMLPYVICRIKLKKDKKKLMNDHAPTSSPGGCSNSPYTDTSNVLEIPMNQEGDYSSFCNNPHNEVADNQEVVDAQPEMSVEDLMESPPPSQPLDGILSYDYTTPAYQPQAGPEEGSSSFFDLSYDKDGNRLEYGYVPSPYSNPANYPGFDFGYS</sequence>
<accession>A0A8T0CLI8</accession>
<dbReference type="PROSITE" id="PS51005">
    <property type="entry name" value="NAC"/>
    <property type="match status" value="1"/>
</dbReference>
<evidence type="ECO:0000313" key="8">
    <source>
        <dbReference type="Proteomes" id="UP000806378"/>
    </source>
</evidence>
<dbReference type="PANTHER" id="PTHR31744">
    <property type="entry name" value="PROTEIN CUP-SHAPED COTYLEDON 2-RELATED"/>
    <property type="match status" value="1"/>
</dbReference>
<evidence type="ECO:0000256" key="5">
    <source>
        <dbReference type="SAM" id="MobiDB-lite"/>
    </source>
</evidence>
<dbReference type="GO" id="GO:0003677">
    <property type="term" value="F:DNA binding"/>
    <property type="evidence" value="ECO:0007669"/>
    <property type="project" value="UniProtKB-KW"/>
</dbReference>
<keyword evidence="3" id="KW-0804">Transcription</keyword>
<dbReference type="Gramene" id="rna-gnl|WGS:JABURB|Cocit.L1913.1">
    <property type="protein sequence ID" value="cds-KAF7848477.1"/>
    <property type="gene ID" value="gene-BT93_L1913"/>
</dbReference>
<organism evidence="7 8">
    <name type="scientific">Corymbia citriodora subsp. variegata</name>
    <dbReference type="NCBI Taxonomy" id="360336"/>
    <lineage>
        <taxon>Eukaryota</taxon>
        <taxon>Viridiplantae</taxon>
        <taxon>Streptophyta</taxon>
        <taxon>Embryophyta</taxon>
        <taxon>Tracheophyta</taxon>
        <taxon>Spermatophyta</taxon>
        <taxon>Magnoliopsida</taxon>
        <taxon>eudicotyledons</taxon>
        <taxon>Gunneridae</taxon>
        <taxon>Pentapetalae</taxon>
        <taxon>rosids</taxon>
        <taxon>malvids</taxon>
        <taxon>Myrtales</taxon>
        <taxon>Myrtaceae</taxon>
        <taxon>Myrtoideae</taxon>
        <taxon>Eucalypteae</taxon>
        <taxon>Corymbia</taxon>
    </lineage>
</organism>
<protein>
    <recommendedName>
        <fullName evidence="6">NAC domain-containing protein</fullName>
    </recommendedName>
</protein>
<feature type="region of interest" description="Disordered" evidence="5">
    <location>
        <begin position="258"/>
        <end position="277"/>
    </location>
</feature>
<dbReference type="SUPFAM" id="SSF101941">
    <property type="entry name" value="NAC domain"/>
    <property type="match status" value="1"/>
</dbReference>
<dbReference type="Proteomes" id="UP000806378">
    <property type="component" value="Unassembled WGS sequence"/>
</dbReference>
<keyword evidence="2" id="KW-0238">DNA-binding</keyword>
<proteinExistence type="predicted"/>
<reference evidence="7" key="1">
    <citation type="submission" date="2020-05" db="EMBL/GenBank/DDBJ databases">
        <title>WGS assembly of Corymbia citriodora subspecies variegata.</title>
        <authorList>
            <person name="Barry K."/>
            <person name="Hundley H."/>
            <person name="Shu S."/>
            <person name="Jenkins J."/>
            <person name="Grimwood J."/>
            <person name="Baten A."/>
        </authorList>
    </citation>
    <scope>NUCLEOTIDE SEQUENCE</scope>
    <source>
        <strain evidence="7">CV2-018</strain>
    </source>
</reference>
<dbReference type="EMBL" id="MU090104">
    <property type="protein sequence ID" value="KAF7848477.1"/>
    <property type="molecule type" value="Genomic_DNA"/>
</dbReference>
<dbReference type="PANTHER" id="PTHR31744:SF210">
    <property type="entry name" value="NAC DOMAIN-CONTAINING PROTEIN 86-LIKE"/>
    <property type="match status" value="1"/>
</dbReference>
<dbReference type="Pfam" id="PF02365">
    <property type="entry name" value="NAM"/>
    <property type="match status" value="1"/>
</dbReference>
<dbReference type="GO" id="GO:0006355">
    <property type="term" value="P:regulation of DNA-templated transcription"/>
    <property type="evidence" value="ECO:0007669"/>
    <property type="project" value="InterPro"/>
</dbReference>
<keyword evidence="4" id="KW-0539">Nucleus</keyword>
<keyword evidence="1" id="KW-0805">Transcription regulation</keyword>
<evidence type="ECO:0000256" key="4">
    <source>
        <dbReference type="ARBA" id="ARBA00023242"/>
    </source>
</evidence>
<name>A0A8T0CLI8_CORYI</name>
<gene>
    <name evidence="7" type="ORF">BT93_L1913</name>
</gene>
<evidence type="ECO:0000256" key="1">
    <source>
        <dbReference type="ARBA" id="ARBA00023015"/>
    </source>
</evidence>
<evidence type="ECO:0000256" key="3">
    <source>
        <dbReference type="ARBA" id="ARBA00023163"/>
    </source>
</evidence>
<dbReference type="AlphaFoldDB" id="A0A8T0CLI8"/>
<feature type="domain" description="NAC" evidence="6">
    <location>
        <begin position="12"/>
        <end position="169"/>
    </location>
</feature>
<dbReference type="InterPro" id="IPR003441">
    <property type="entry name" value="NAC-dom"/>
</dbReference>
<comment type="caution">
    <text evidence="7">The sequence shown here is derived from an EMBL/GenBank/DDBJ whole genome shotgun (WGS) entry which is preliminary data.</text>
</comment>